<evidence type="ECO:0000256" key="1">
    <source>
        <dbReference type="SAM" id="Phobius"/>
    </source>
</evidence>
<organism evidence="2 3">
    <name type="scientific">Aurantimonas manganoxydans (strain ATCC BAA-1229 / DSM 21871 / SI85-9A1)</name>
    <dbReference type="NCBI Taxonomy" id="287752"/>
    <lineage>
        <taxon>Bacteria</taxon>
        <taxon>Pseudomonadati</taxon>
        <taxon>Pseudomonadota</taxon>
        <taxon>Alphaproteobacteria</taxon>
        <taxon>Hyphomicrobiales</taxon>
        <taxon>Aurantimonadaceae</taxon>
        <taxon>Aurantimonas</taxon>
    </lineage>
</organism>
<gene>
    <name evidence="2" type="ORF">SI859A1_00927</name>
</gene>
<keyword evidence="1" id="KW-1133">Transmembrane helix</keyword>
<dbReference type="EMBL" id="AAPJ01000002">
    <property type="protein sequence ID" value="EAS50802.1"/>
    <property type="molecule type" value="Genomic_DNA"/>
</dbReference>
<dbReference type="HOGENOM" id="CLU_1584622_0_0_5"/>
<proteinExistence type="predicted"/>
<feature type="transmembrane region" description="Helical" evidence="1">
    <location>
        <begin position="12"/>
        <end position="32"/>
    </location>
</feature>
<protein>
    <submittedName>
        <fullName evidence="2">Uncharacterized protein</fullName>
    </submittedName>
</protein>
<sequence length="168" mass="18696">MPMGSGMSAPWWFALFGGLAGAILNQIVSWLLTRAKQRSDERDRNINELISQIRSVAKLSAETWALDGNTLPTWLGADAGTGERQKVRNRIRSNEAEIYGMQIQIERRLETIAKRGAKDVAPDELWAELLESVTGGEFSNPERDADPNRVRDVHANAAILIGDIEARR</sequence>
<dbReference type="AlphaFoldDB" id="Q1YJS1"/>
<evidence type="ECO:0000313" key="3">
    <source>
        <dbReference type="Proteomes" id="UP000000321"/>
    </source>
</evidence>
<keyword evidence="1" id="KW-0472">Membrane</keyword>
<dbReference type="Proteomes" id="UP000000321">
    <property type="component" value="Unassembled WGS sequence"/>
</dbReference>
<comment type="caution">
    <text evidence="2">The sequence shown here is derived from an EMBL/GenBank/DDBJ whole genome shotgun (WGS) entry which is preliminary data.</text>
</comment>
<keyword evidence="1" id="KW-0812">Transmembrane</keyword>
<accession>Q1YJS1</accession>
<evidence type="ECO:0000313" key="2">
    <source>
        <dbReference type="EMBL" id="EAS50802.1"/>
    </source>
</evidence>
<dbReference type="BioCyc" id="AURANTIMONAS:SI859A1_00927-MONOMER"/>
<keyword evidence="3" id="KW-1185">Reference proteome</keyword>
<reference evidence="2 3" key="1">
    <citation type="journal article" date="2008" name="Appl. Environ. Microbiol.">
        <title>Genomic insights into Mn(II) oxidation by the marine alphaproteobacterium Aurantimonas sp. strain SI85-9A1.</title>
        <authorList>
            <person name="Dick G.J."/>
            <person name="Podell S."/>
            <person name="Johnson H.A."/>
            <person name="Rivera-Espinoza Y."/>
            <person name="Bernier-Latmani R."/>
            <person name="McCarthy J.K."/>
            <person name="Torpey J.W."/>
            <person name="Clement B.G."/>
            <person name="Gaasterland T."/>
            <person name="Tebo B.M."/>
        </authorList>
    </citation>
    <scope>NUCLEOTIDE SEQUENCE [LARGE SCALE GENOMIC DNA]</scope>
    <source>
        <strain evidence="2 3">SI85-9A1</strain>
    </source>
</reference>
<name>Q1YJS1_AURMS</name>